<reference evidence="2 3" key="1">
    <citation type="submission" date="2018-10" db="EMBL/GenBank/DDBJ databases">
        <title>Phylogenomics of Brevibacillus.</title>
        <authorList>
            <person name="Dunlap C."/>
        </authorList>
    </citation>
    <scope>NUCLEOTIDE SEQUENCE [LARGE SCALE GENOMIC DNA]</scope>
    <source>
        <strain evidence="2 3">JCM 15716</strain>
    </source>
</reference>
<dbReference type="GO" id="GO:0016747">
    <property type="term" value="F:acyltransferase activity, transferring groups other than amino-acyl groups"/>
    <property type="evidence" value="ECO:0007669"/>
    <property type="project" value="InterPro"/>
</dbReference>
<protein>
    <submittedName>
        <fullName evidence="2">GNAT family N-acetyltransferase</fullName>
    </submittedName>
</protein>
<evidence type="ECO:0000313" key="2">
    <source>
        <dbReference type="EMBL" id="RNB84610.1"/>
    </source>
</evidence>
<keyword evidence="3" id="KW-1185">Reference proteome</keyword>
<name>A0A3M8D904_9BACL</name>
<sequence length="190" mass="21823">MSISRRTSKLEKTEKKLKSWRMESRRMITKVDEWQIEPYLDLLAAAEHVRLDRRLPDHDEWLRNRVHLHFARGAQFFGYHAEEECEPTGIVVILHEEAPSGIPTLGARGEILDIAVSEQLRRKGVGSILLAHAEKVLRERCVYCMFAMTAADDYDVIAFYGKNGLVPVATLPDVYGQGYEGNIFLRKILR</sequence>
<dbReference type="SUPFAM" id="SSF55729">
    <property type="entry name" value="Acyl-CoA N-acyltransferases (Nat)"/>
    <property type="match status" value="1"/>
</dbReference>
<dbReference type="Gene3D" id="3.40.630.30">
    <property type="match status" value="1"/>
</dbReference>
<dbReference type="InterPro" id="IPR016181">
    <property type="entry name" value="Acyl_CoA_acyltransferase"/>
</dbReference>
<dbReference type="Proteomes" id="UP000271031">
    <property type="component" value="Unassembled WGS sequence"/>
</dbReference>
<dbReference type="PROSITE" id="PS51186">
    <property type="entry name" value="GNAT"/>
    <property type="match status" value="1"/>
</dbReference>
<keyword evidence="2" id="KW-0808">Transferase</keyword>
<evidence type="ECO:0000259" key="1">
    <source>
        <dbReference type="PROSITE" id="PS51186"/>
    </source>
</evidence>
<dbReference type="CDD" id="cd04301">
    <property type="entry name" value="NAT_SF"/>
    <property type="match status" value="1"/>
</dbReference>
<comment type="caution">
    <text evidence="2">The sequence shown here is derived from an EMBL/GenBank/DDBJ whole genome shotgun (WGS) entry which is preliminary data.</text>
</comment>
<dbReference type="Pfam" id="PF00583">
    <property type="entry name" value="Acetyltransf_1"/>
    <property type="match status" value="1"/>
</dbReference>
<gene>
    <name evidence="2" type="ORF">EDM56_21130</name>
</gene>
<dbReference type="InterPro" id="IPR000182">
    <property type="entry name" value="GNAT_dom"/>
</dbReference>
<proteinExistence type="predicted"/>
<evidence type="ECO:0000313" key="3">
    <source>
        <dbReference type="Proteomes" id="UP000271031"/>
    </source>
</evidence>
<dbReference type="EMBL" id="RHHQ01000017">
    <property type="protein sequence ID" value="RNB84610.1"/>
    <property type="molecule type" value="Genomic_DNA"/>
</dbReference>
<accession>A0A3M8D904</accession>
<feature type="domain" description="N-acetyltransferase" evidence="1">
    <location>
        <begin position="26"/>
        <end position="186"/>
    </location>
</feature>
<dbReference type="AlphaFoldDB" id="A0A3M8D904"/>
<organism evidence="2 3">
    <name type="scientific">Brevibacillus fluminis</name>
    <dbReference type="NCBI Taxonomy" id="511487"/>
    <lineage>
        <taxon>Bacteria</taxon>
        <taxon>Bacillati</taxon>
        <taxon>Bacillota</taxon>
        <taxon>Bacilli</taxon>
        <taxon>Bacillales</taxon>
        <taxon>Paenibacillaceae</taxon>
        <taxon>Brevibacillus</taxon>
    </lineage>
</organism>